<reference evidence="2 3" key="1">
    <citation type="submission" date="2017-04" db="EMBL/GenBank/DDBJ databases">
        <title>Accumulation and expression of multiple antibiotic resistance genes in Arcobacter cryaerophilus that thrives in sewage.</title>
        <authorList>
            <person name="Millar J.A."/>
            <person name="Raghavan R."/>
        </authorList>
    </citation>
    <scope>NUCLEOTIDE SEQUENCE [LARGE SCALE GENOMIC DNA]</scope>
    <source>
        <strain evidence="2 3">AZT-1</strain>
    </source>
</reference>
<sequence length="30" mass="3407">MHFQIELKPKIAPKAVENFIGLAKKGYYDG</sequence>
<evidence type="ECO:0000313" key="2">
    <source>
        <dbReference type="EMBL" id="OQR41350.1"/>
    </source>
</evidence>
<evidence type="ECO:0000259" key="1">
    <source>
        <dbReference type="Pfam" id="PF00160"/>
    </source>
</evidence>
<comment type="caution">
    <text evidence="2">The sequence shown here is derived from an EMBL/GenBank/DDBJ whole genome shotgun (WGS) entry which is preliminary data.</text>
</comment>
<organism evidence="2 3">
    <name type="scientific">Aliarcobacter cryaerophilus</name>
    <dbReference type="NCBI Taxonomy" id="28198"/>
    <lineage>
        <taxon>Bacteria</taxon>
        <taxon>Pseudomonadati</taxon>
        <taxon>Campylobacterota</taxon>
        <taxon>Epsilonproteobacteria</taxon>
        <taxon>Campylobacterales</taxon>
        <taxon>Arcobacteraceae</taxon>
        <taxon>Aliarcobacter</taxon>
    </lineage>
</organism>
<dbReference type="InterPro" id="IPR002130">
    <property type="entry name" value="Cyclophilin-type_PPIase_dom"/>
</dbReference>
<dbReference type="GO" id="GO:0003755">
    <property type="term" value="F:peptidyl-prolyl cis-trans isomerase activity"/>
    <property type="evidence" value="ECO:0007669"/>
    <property type="project" value="InterPro"/>
</dbReference>
<proteinExistence type="predicted"/>
<accession>A0A1V9VB61</accession>
<evidence type="ECO:0000313" key="3">
    <source>
        <dbReference type="Proteomes" id="UP000192599"/>
    </source>
</evidence>
<name>A0A1V9VB61_9BACT</name>
<dbReference type="AlphaFoldDB" id="A0A1V9VB61"/>
<dbReference type="Pfam" id="PF00160">
    <property type="entry name" value="Pro_isomerase"/>
    <property type="match status" value="1"/>
</dbReference>
<dbReference type="InterPro" id="IPR029000">
    <property type="entry name" value="Cyclophilin-like_dom_sf"/>
</dbReference>
<dbReference type="EMBL" id="LNTC01000067">
    <property type="protein sequence ID" value="OQR41350.1"/>
    <property type="molecule type" value="Genomic_DNA"/>
</dbReference>
<dbReference type="Proteomes" id="UP000192599">
    <property type="component" value="Unassembled WGS sequence"/>
</dbReference>
<feature type="non-terminal residue" evidence="2">
    <location>
        <position position="30"/>
    </location>
</feature>
<dbReference type="Gene3D" id="2.40.100.10">
    <property type="entry name" value="Cyclophilin-like"/>
    <property type="match status" value="1"/>
</dbReference>
<protein>
    <recommendedName>
        <fullName evidence="1">PPIase cyclophilin-type domain-containing protein</fullName>
    </recommendedName>
</protein>
<gene>
    <name evidence="2" type="ORF">AS859_06155</name>
</gene>
<feature type="domain" description="PPIase cyclophilin-type" evidence="1">
    <location>
        <begin position="3"/>
        <end position="30"/>
    </location>
</feature>
<dbReference type="SUPFAM" id="SSF50891">
    <property type="entry name" value="Cyclophilin-like"/>
    <property type="match status" value="1"/>
</dbReference>